<comment type="caution">
    <text evidence="1">The sequence shown here is derived from an EMBL/GenBank/DDBJ whole genome shotgun (WGS) entry which is preliminary data.</text>
</comment>
<proteinExistence type="predicted"/>
<evidence type="ECO:0000313" key="2">
    <source>
        <dbReference type="Proteomes" id="UP001497680"/>
    </source>
</evidence>
<gene>
    <name evidence="1" type="ORF">F4821DRAFT_276280</name>
</gene>
<organism evidence="1 2">
    <name type="scientific">Hypoxylon rubiginosum</name>
    <dbReference type="NCBI Taxonomy" id="110542"/>
    <lineage>
        <taxon>Eukaryota</taxon>
        <taxon>Fungi</taxon>
        <taxon>Dikarya</taxon>
        <taxon>Ascomycota</taxon>
        <taxon>Pezizomycotina</taxon>
        <taxon>Sordariomycetes</taxon>
        <taxon>Xylariomycetidae</taxon>
        <taxon>Xylariales</taxon>
        <taxon>Hypoxylaceae</taxon>
        <taxon>Hypoxylon</taxon>
    </lineage>
</organism>
<protein>
    <submittedName>
        <fullName evidence="1">Uncharacterized protein</fullName>
    </submittedName>
</protein>
<evidence type="ECO:0000313" key="1">
    <source>
        <dbReference type="EMBL" id="KAI6089069.1"/>
    </source>
</evidence>
<sequence>MKCRGPVTVSFLAGLLAGVMAGNIVDDIRRDFDFRMGLFRRQDDVDFQQFTGALGDKPPAQIQSNDDDQKPFKTVGTTSDDSFSDFSSAANRICSSQKNECADLANSDKNAGFKVSDCDDQNQQCLDANQPTEEEGDFLFFCDD</sequence>
<keyword evidence="2" id="KW-1185">Reference proteome</keyword>
<reference evidence="1 2" key="1">
    <citation type="journal article" date="2022" name="New Phytol.">
        <title>Ecological generalism drives hyperdiversity of secondary metabolite gene clusters in xylarialean endophytes.</title>
        <authorList>
            <person name="Franco M.E.E."/>
            <person name="Wisecaver J.H."/>
            <person name="Arnold A.E."/>
            <person name="Ju Y.M."/>
            <person name="Slot J.C."/>
            <person name="Ahrendt S."/>
            <person name="Moore L.P."/>
            <person name="Eastman K.E."/>
            <person name="Scott K."/>
            <person name="Konkel Z."/>
            <person name="Mondo S.J."/>
            <person name="Kuo A."/>
            <person name="Hayes R.D."/>
            <person name="Haridas S."/>
            <person name="Andreopoulos B."/>
            <person name="Riley R."/>
            <person name="LaButti K."/>
            <person name="Pangilinan J."/>
            <person name="Lipzen A."/>
            <person name="Amirebrahimi M."/>
            <person name="Yan J."/>
            <person name="Adam C."/>
            <person name="Keymanesh K."/>
            <person name="Ng V."/>
            <person name="Louie K."/>
            <person name="Northen T."/>
            <person name="Drula E."/>
            <person name="Henrissat B."/>
            <person name="Hsieh H.M."/>
            <person name="Youens-Clark K."/>
            <person name="Lutzoni F."/>
            <person name="Miadlikowska J."/>
            <person name="Eastwood D.C."/>
            <person name="Hamelin R.C."/>
            <person name="Grigoriev I.V."/>
            <person name="U'Ren J.M."/>
        </authorList>
    </citation>
    <scope>NUCLEOTIDE SEQUENCE [LARGE SCALE GENOMIC DNA]</scope>
    <source>
        <strain evidence="1 2">ER1909</strain>
    </source>
</reference>
<name>A0ACC0D8Y3_9PEZI</name>
<dbReference type="Proteomes" id="UP001497680">
    <property type="component" value="Unassembled WGS sequence"/>
</dbReference>
<dbReference type="EMBL" id="MU394297">
    <property type="protein sequence ID" value="KAI6089069.1"/>
    <property type="molecule type" value="Genomic_DNA"/>
</dbReference>
<accession>A0ACC0D8Y3</accession>